<gene>
    <name evidence="2" type="ORF">P8A18_33885</name>
</gene>
<keyword evidence="2" id="KW-0808">Transferase</keyword>
<keyword evidence="3" id="KW-1185">Reference proteome</keyword>
<dbReference type="Gene3D" id="3.40.640.10">
    <property type="entry name" value="Type I PLP-dependent aspartate aminotransferase-like (Major domain)"/>
    <property type="match status" value="1"/>
</dbReference>
<dbReference type="RefSeq" id="WP_306061606.1">
    <property type="nucleotide sequence ID" value="NZ_CP120998.1"/>
</dbReference>
<organism evidence="2 3">
    <name type="scientific">Streptomyces castrisilvae</name>
    <dbReference type="NCBI Taxonomy" id="3033811"/>
    <lineage>
        <taxon>Bacteria</taxon>
        <taxon>Bacillati</taxon>
        <taxon>Actinomycetota</taxon>
        <taxon>Actinomycetes</taxon>
        <taxon>Kitasatosporales</taxon>
        <taxon>Streptomycetaceae</taxon>
        <taxon>Streptomyces</taxon>
    </lineage>
</organism>
<evidence type="ECO:0000313" key="2">
    <source>
        <dbReference type="EMBL" id="WLQ38508.1"/>
    </source>
</evidence>
<keyword evidence="2" id="KW-0032">Aminotransferase</keyword>
<dbReference type="EMBL" id="CP120998">
    <property type="protein sequence ID" value="WLQ38508.1"/>
    <property type="molecule type" value="Genomic_DNA"/>
</dbReference>
<geneLocation type="plasmid" evidence="2 3">
    <name>unnamed1</name>
</geneLocation>
<protein>
    <submittedName>
        <fullName evidence="2">Aminotransferase class V-fold PLP-dependent enzyme</fullName>
    </submittedName>
</protein>
<reference evidence="2 3" key="1">
    <citation type="submission" date="2023-03" db="EMBL/GenBank/DDBJ databases">
        <title>Isolation and description of six Streptomyces strains from soil environments, able to metabolize different microbial glucans.</title>
        <authorList>
            <person name="Widen T."/>
            <person name="Larsbrink J."/>
        </authorList>
    </citation>
    <scope>NUCLEOTIDE SEQUENCE [LARGE SCALE GENOMIC DNA]</scope>
    <source>
        <strain evidence="2 3">Mut1</strain>
        <plasmid evidence="2 3">unnamed1</plasmid>
    </source>
</reference>
<name>A0ABY9HV83_9ACTN</name>
<dbReference type="InterPro" id="IPR015424">
    <property type="entry name" value="PyrdxlP-dep_Trfase"/>
</dbReference>
<feature type="domain" description="Aminotransferase class V" evidence="1">
    <location>
        <begin position="54"/>
        <end position="360"/>
    </location>
</feature>
<dbReference type="PANTHER" id="PTHR43586">
    <property type="entry name" value="CYSTEINE DESULFURASE"/>
    <property type="match status" value="1"/>
</dbReference>
<dbReference type="InterPro" id="IPR000192">
    <property type="entry name" value="Aminotrans_V_dom"/>
</dbReference>
<evidence type="ECO:0000259" key="1">
    <source>
        <dbReference type="Pfam" id="PF00266"/>
    </source>
</evidence>
<accession>A0ABY9HV83</accession>
<sequence>MSGTGEGLEMIHLNTAGQGRMPDPVRTVLTECVRVEDRFGPHELEERVGDLVHGEVHQRLERLLNTPDGHTELFTGGAAGFDALVSGLALGKRDRVWTTPYESAAHLATLRSVRDRTRCRLEVVPLRPDGDLDLDWMSAHIDDSVALVSVPHVPANRGIVNPVEAIGRLLAPHRCLYAVDAAYSLGQLPVDIADIGCHLLTGDGWRFLRGPRSVGFAYVSARLRDALSRAEVADEAPRAAALASPVPTTAAVAAFASVLSHRAARPAPSYEGLIPALRGAVAGVAGVELLAPGRHPSAMLAFHHPELSAALIRRGLAERGVAVRKTVADETPLLARHATATTALCVSLDEGTTQQDIDDFAEALAAVVAEIRPLRAVPRTDPARIALVGS</sequence>
<dbReference type="Pfam" id="PF00266">
    <property type="entry name" value="Aminotran_5"/>
    <property type="match status" value="1"/>
</dbReference>
<dbReference type="Proteomes" id="UP001239522">
    <property type="component" value="Plasmid unnamed1"/>
</dbReference>
<dbReference type="InterPro" id="IPR015422">
    <property type="entry name" value="PyrdxlP-dep_Trfase_small"/>
</dbReference>
<proteinExistence type="predicted"/>
<dbReference type="PANTHER" id="PTHR43586:SF24">
    <property type="entry name" value="BLR4730 PROTEIN"/>
    <property type="match status" value="1"/>
</dbReference>
<evidence type="ECO:0000313" key="3">
    <source>
        <dbReference type="Proteomes" id="UP001239522"/>
    </source>
</evidence>
<dbReference type="InterPro" id="IPR015421">
    <property type="entry name" value="PyrdxlP-dep_Trfase_major"/>
</dbReference>
<dbReference type="SUPFAM" id="SSF53383">
    <property type="entry name" value="PLP-dependent transferases"/>
    <property type="match status" value="1"/>
</dbReference>
<dbReference type="Gene3D" id="3.90.1150.10">
    <property type="entry name" value="Aspartate Aminotransferase, domain 1"/>
    <property type="match status" value="1"/>
</dbReference>
<keyword evidence="2" id="KW-0614">Plasmid</keyword>
<dbReference type="GO" id="GO:0008483">
    <property type="term" value="F:transaminase activity"/>
    <property type="evidence" value="ECO:0007669"/>
    <property type="project" value="UniProtKB-KW"/>
</dbReference>